<gene>
    <name evidence="6" type="primary">SPEM1</name>
</gene>
<dbReference type="AlphaFoldDB" id="A0A8C6BYR9"/>
<sequence>MATAEWPWPGWASCHSPSTNNCQDLGNSILSLLDLIRICVNTGVNTVTLPWRRLRSFLHQVFRVICEKEASELCSPGKQTQPPKQSAPAVDLRCTMDPVKMTVLPPPTRHCRHRDSSAHCAHRHVAWAPDTDSDDEKTPRQHTTICSHNWDCPKDWEGFQSTQGFWTPWAQAAVEPPTQTIRFQQTAEGRPLKREMQSELGLEAYAYPVPPPHSPQALSHKNVVVPQAEQEQCSPAQPPMLGSAHIPDIPQHHSSGHVACNARDVRGWLRELTREVEALSHCYSPVSGSSTAEGTGKAWVYRSLTER</sequence>
<evidence type="ECO:0000256" key="2">
    <source>
        <dbReference type="ARBA" id="ARBA00022692"/>
    </source>
</evidence>
<keyword evidence="3" id="KW-1133">Transmembrane helix</keyword>
<evidence type="ECO:0000256" key="3">
    <source>
        <dbReference type="ARBA" id="ARBA00022989"/>
    </source>
</evidence>
<accession>A0A8C6BYR9</accession>
<reference evidence="6" key="2">
    <citation type="submission" date="2025-09" db="UniProtKB">
        <authorList>
            <consortium name="Ensembl"/>
        </authorList>
    </citation>
    <scope>IDENTIFICATION</scope>
</reference>
<dbReference type="InterPro" id="IPR031368">
    <property type="entry name" value="SPEM1_N"/>
</dbReference>
<protein>
    <submittedName>
        <fullName evidence="6">Spermatid maturation 1</fullName>
    </submittedName>
</protein>
<evidence type="ECO:0000256" key="4">
    <source>
        <dbReference type="ARBA" id="ARBA00023136"/>
    </source>
</evidence>
<name>A0A8C6BYR9_MONMO</name>
<dbReference type="GO" id="GO:0007291">
    <property type="term" value="P:sperm individualization"/>
    <property type="evidence" value="ECO:0007669"/>
    <property type="project" value="TreeGrafter"/>
</dbReference>
<reference evidence="6" key="1">
    <citation type="submission" date="2025-08" db="UniProtKB">
        <authorList>
            <consortium name="Ensembl"/>
        </authorList>
    </citation>
    <scope>IDENTIFICATION</scope>
</reference>
<evidence type="ECO:0000313" key="7">
    <source>
        <dbReference type="Proteomes" id="UP000694561"/>
    </source>
</evidence>
<dbReference type="PANTHER" id="PTHR34834">
    <property type="entry name" value="SPERMATID MATURATION PROTEIN 1"/>
    <property type="match status" value="1"/>
</dbReference>
<dbReference type="PANTHER" id="PTHR34834:SF1">
    <property type="entry name" value="SPERMATID MATURATION PROTEIN 1"/>
    <property type="match status" value="1"/>
</dbReference>
<keyword evidence="2" id="KW-0812">Transmembrane</keyword>
<dbReference type="Proteomes" id="UP000694561">
    <property type="component" value="Unplaced"/>
</dbReference>
<dbReference type="Ensembl" id="ENSMMNT00015026170.1">
    <property type="protein sequence ID" value="ENSMMNP00015023832.1"/>
    <property type="gene ID" value="ENSMMNG00015017452.1"/>
</dbReference>
<keyword evidence="7" id="KW-1185">Reference proteome</keyword>
<evidence type="ECO:0000256" key="1">
    <source>
        <dbReference type="ARBA" id="ARBA00004167"/>
    </source>
</evidence>
<dbReference type="GO" id="GO:0030317">
    <property type="term" value="P:flagellated sperm motility"/>
    <property type="evidence" value="ECO:0007669"/>
    <property type="project" value="TreeGrafter"/>
</dbReference>
<dbReference type="Pfam" id="PF15670">
    <property type="entry name" value="Spem1"/>
    <property type="match status" value="1"/>
</dbReference>
<evidence type="ECO:0000313" key="6">
    <source>
        <dbReference type="Ensembl" id="ENSMMNP00015023832.1"/>
    </source>
</evidence>
<organism evidence="6 7">
    <name type="scientific">Monodon monoceros</name>
    <name type="common">Narwhal</name>
    <name type="synonym">Ceratodon monodon</name>
    <dbReference type="NCBI Taxonomy" id="40151"/>
    <lineage>
        <taxon>Eukaryota</taxon>
        <taxon>Metazoa</taxon>
        <taxon>Chordata</taxon>
        <taxon>Craniata</taxon>
        <taxon>Vertebrata</taxon>
        <taxon>Euteleostomi</taxon>
        <taxon>Mammalia</taxon>
        <taxon>Eutheria</taxon>
        <taxon>Laurasiatheria</taxon>
        <taxon>Artiodactyla</taxon>
        <taxon>Whippomorpha</taxon>
        <taxon>Cetacea</taxon>
        <taxon>Odontoceti</taxon>
        <taxon>Monodontidae</taxon>
        <taxon>Monodon</taxon>
    </lineage>
</organism>
<dbReference type="GO" id="GO:0005737">
    <property type="term" value="C:cytoplasm"/>
    <property type="evidence" value="ECO:0007669"/>
    <property type="project" value="TreeGrafter"/>
</dbReference>
<keyword evidence="4" id="KW-0472">Membrane</keyword>
<evidence type="ECO:0000259" key="5">
    <source>
        <dbReference type="Pfam" id="PF15670"/>
    </source>
</evidence>
<feature type="domain" description="Spermatid maturation protein 1 N-terminal" evidence="5">
    <location>
        <begin position="8"/>
        <end position="151"/>
    </location>
</feature>
<comment type="subcellular location">
    <subcellularLocation>
        <location evidence="1">Membrane</location>
        <topology evidence="1">Single-pass membrane protein</topology>
    </subcellularLocation>
</comment>
<proteinExistence type="predicted"/>
<dbReference type="GO" id="GO:0016020">
    <property type="term" value="C:membrane"/>
    <property type="evidence" value="ECO:0007669"/>
    <property type="project" value="UniProtKB-SubCell"/>
</dbReference>
<dbReference type="GeneTree" id="ENSGT00510000049389"/>